<proteinExistence type="predicted"/>
<evidence type="ECO:0000313" key="1">
    <source>
        <dbReference type="EMBL" id="GAF24911.1"/>
    </source>
</evidence>
<protein>
    <submittedName>
        <fullName evidence="1">Uncharacterized protein</fullName>
    </submittedName>
</protein>
<dbReference type="Proteomes" id="UP000063718">
    <property type="component" value="Unassembled WGS sequence"/>
</dbReference>
<accession>A0A0S6U8X4</accession>
<dbReference type="AlphaFoldDB" id="A0A0S6U8X4"/>
<dbReference type="GeneID" id="45617802"/>
<gene>
    <name evidence="1" type="ORF">MTY_0239</name>
</gene>
<organism evidence="1">
    <name type="scientific">Moorella thermoacetica Y72</name>
    <dbReference type="NCBI Taxonomy" id="1325331"/>
    <lineage>
        <taxon>Bacteria</taxon>
        <taxon>Bacillati</taxon>
        <taxon>Bacillota</taxon>
        <taxon>Clostridia</taxon>
        <taxon>Neomoorellales</taxon>
        <taxon>Neomoorellaceae</taxon>
        <taxon>Neomoorella</taxon>
    </lineage>
</organism>
<dbReference type="RefSeq" id="WP_011393268.1">
    <property type="nucleotide sequence ID" value="NZ_DF238840.1"/>
</dbReference>
<dbReference type="EMBL" id="DF238840">
    <property type="protein sequence ID" value="GAF24911.1"/>
    <property type="molecule type" value="Genomic_DNA"/>
</dbReference>
<sequence length="162" mass="18298">MDIGESLVGSYFKYVLGCKIVVYNCHLDGGGELDVVALDPDGKKIYLCEVATHLRGLLYGDSNAATVERVSHKIKRAAAFAAANFPDREPVFMLWAPAVSRRLVQDLLRLQPDPGTQKITLKFIFNHDYTACIRRLRDIARQNIKTTDEPAFRLLQILEHLR</sequence>
<reference evidence="1" key="1">
    <citation type="journal article" date="2014" name="Gene">
        <title>Genome-guided analysis of transformation efficiency and carbon dioxide assimilation by Moorella thermoacetica Y72.</title>
        <authorList>
            <person name="Tsukahara K."/>
            <person name="Kita A."/>
            <person name="Nakashimada Y."/>
            <person name="Hoshino T."/>
            <person name="Murakami K."/>
        </authorList>
    </citation>
    <scope>NUCLEOTIDE SEQUENCE [LARGE SCALE GENOMIC DNA]</scope>
    <source>
        <strain evidence="1">Y72</strain>
    </source>
</reference>
<name>A0A0S6U8X4_NEOTH</name>